<dbReference type="AlphaFoldDB" id="A0A2I8F4B4"/>
<sequence>MDRSRRALLEYHERSKHHVNFYAPGPGRLDWTTQPDPFRVFHGTPRVDLPLAAETLTTRYSALRCGALPPAHAFDLTSLAILFELSLGLSAWKSYGAQRWALRCNPSSGNLHPTESYLLCPALPGVSAGVYHYLSRDHALEQRAAVNDPRWTQAFSDSGVLVGISSIYWREAWKYGMRAWRYCQHDCGHVIAALSYAATALGWQTRLVEAAADDELADLLGSHRSADFVDAEAEASDVLLWIGNPEWRPDLERMRTALDKAQWSGRANQLSSGHVKWPDIDSIHLATHKARTPEPTSPNPELRPPPAQPALDLRFAQIARQRRSAVNFDGTTRIASAAFFSMLGCLLPHRDTPPWNALISPAAVHAALFVHRVDGLEPGLYMLVRNPGALPVLMQSLRPEWLWKKTGPDYLPLYFLLPYDLRAVAKLICCHQDIAADACFALGMIARFEIALKQPWRYRHLFWECGILGQVLYLEAEAAGVRATGVGCFFDDEMHTLLGVKDHAWQSLYHFTVGGAVDDPRLSAFPPYEVQP</sequence>
<protein>
    <submittedName>
        <fullName evidence="2">Nitroreductase</fullName>
    </submittedName>
</protein>
<dbReference type="InterPro" id="IPR029479">
    <property type="entry name" value="Nitroreductase"/>
</dbReference>
<feature type="domain" description="Nitroreductase" evidence="1">
    <location>
        <begin position="453"/>
        <end position="514"/>
    </location>
</feature>
<evidence type="ECO:0000313" key="3">
    <source>
        <dbReference type="Proteomes" id="UP000243502"/>
    </source>
</evidence>
<dbReference type="Gene3D" id="3.40.109.10">
    <property type="entry name" value="NADH Oxidase"/>
    <property type="match status" value="2"/>
</dbReference>
<dbReference type="SUPFAM" id="SSF55469">
    <property type="entry name" value="FMN-dependent nitroreductase-like"/>
    <property type="match status" value="2"/>
</dbReference>
<dbReference type="RefSeq" id="WP_042305764.1">
    <property type="nucleotide sequence ID" value="NZ_CP026114.1"/>
</dbReference>
<dbReference type="KEGG" id="pter:C2L65_43855"/>
<dbReference type="PANTHER" id="PTHR42741">
    <property type="entry name" value="NITROREDUCTASE FAMILY PROTEIN"/>
    <property type="match status" value="1"/>
</dbReference>
<dbReference type="PANTHER" id="PTHR42741:SF3">
    <property type="entry name" value="NITROREDUCTASE FAMILY PROTEIN"/>
    <property type="match status" value="1"/>
</dbReference>
<organism evidence="2 3">
    <name type="scientific">Paraburkholderia terrae</name>
    <dbReference type="NCBI Taxonomy" id="311230"/>
    <lineage>
        <taxon>Bacteria</taxon>
        <taxon>Pseudomonadati</taxon>
        <taxon>Pseudomonadota</taxon>
        <taxon>Betaproteobacteria</taxon>
        <taxon>Burkholderiales</taxon>
        <taxon>Burkholderiaceae</taxon>
        <taxon>Paraburkholderia</taxon>
    </lineage>
</organism>
<dbReference type="CDD" id="cd02142">
    <property type="entry name" value="McbC_SagB-like_oxidoreductase"/>
    <property type="match status" value="2"/>
</dbReference>
<evidence type="ECO:0000313" key="2">
    <source>
        <dbReference type="EMBL" id="AUT66569.1"/>
    </source>
</evidence>
<dbReference type="Proteomes" id="UP000243502">
    <property type="component" value="Chromosome 4"/>
</dbReference>
<dbReference type="InterPro" id="IPR000415">
    <property type="entry name" value="Nitroreductase-like"/>
</dbReference>
<gene>
    <name evidence="2" type="ORF">C2L65_43855</name>
</gene>
<dbReference type="GO" id="GO:0016491">
    <property type="term" value="F:oxidoreductase activity"/>
    <property type="evidence" value="ECO:0007669"/>
    <property type="project" value="InterPro"/>
</dbReference>
<dbReference type="EMBL" id="CP026114">
    <property type="protein sequence ID" value="AUT66569.1"/>
    <property type="molecule type" value="Genomic_DNA"/>
</dbReference>
<dbReference type="Pfam" id="PF00881">
    <property type="entry name" value="Nitroreductase"/>
    <property type="match status" value="1"/>
</dbReference>
<accession>A0A2I8F4B4</accession>
<proteinExistence type="predicted"/>
<dbReference type="OrthoDB" id="9801593at2"/>
<name>A0A2I8F4B4_9BURK</name>
<evidence type="ECO:0000259" key="1">
    <source>
        <dbReference type="Pfam" id="PF00881"/>
    </source>
</evidence>
<reference evidence="2 3" key="1">
    <citation type="submission" date="2018-01" db="EMBL/GenBank/DDBJ databases">
        <title>Species boundaries and ecological features among Paraburkholderia terrae DSMZ17804T, P. hospita DSMZ17164T and P. caribensis DSMZ13236T.</title>
        <authorList>
            <person name="Pratama A.A."/>
        </authorList>
    </citation>
    <scope>NUCLEOTIDE SEQUENCE [LARGE SCALE GENOMIC DNA]</scope>
    <source>
        <strain evidence="2 3">DSM 17804</strain>
    </source>
</reference>